<evidence type="ECO:0000313" key="5">
    <source>
        <dbReference type="Proteomes" id="UP000053647"/>
    </source>
</evidence>
<accession>A0A0C9SU98</accession>
<evidence type="ECO:0000256" key="1">
    <source>
        <dbReference type="ARBA" id="ARBA00022574"/>
    </source>
</evidence>
<name>A0A0C9SU98_PAXIN</name>
<feature type="repeat" description="WD" evidence="3">
    <location>
        <begin position="131"/>
        <end position="171"/>
    </location>
</feature>
<keyword evidence="5" id="KW-1185">Reference proteome</keyword>
<organism evidence="4 5">
    <name type="scientific">Paxillus involutus ATCC 200175</name>
    <dbReference type="NCBI Taxonomy" id="664439"/>
    <lineage>
        <taxon>Eukaryota</taxon>
        <taxon>Fungi</taxon>
        <taxon>Dikarya</taxon>
        <taxon>Basidiomycota</taxon>
        <taxon>Agaricomycotina</taxon>
        <taxon>Agaricomycetes</taxon>
        <taxon>Agaricomycetidae</taxon>
        <taxon>Boletales</taxon>
        <taxon>Paxilineae</taxon>
        <taxon>Paxillaceae</taxon>
        <taxon>Paxillus</taxon>
    </lineage>
</organism>
<dbReference type="InterPro" id="IPR001680">
    <property type="entry name" value="WD40_rpt"/>
</dbReference>
<feature type="repeat" description="WD" evidence="3">
    <location>
        <begin position="8"/>
        <end position="47"/>
    </location>
</feature>
<dbReference type="PROSITE" id="PS00678">
    <property type="entry name" value="WD_REPEATS_1"/>
    <property type="match status" value="1"/>
</dbReference>
<sequence length="171" mass="18813">TPKPLLTISGHEDSVHAIACLSGGLVTCSNDKTVRIWDAENGEQEGMEMEHDGWDQGLAVTKDGKRIRSSGWDGVLRVCDVETHQPGGHAADIWCIVMSPDDQLVASGDREWRIIIREMNLMEDACIKHAIETTGADVNSICFSPDWTKLASANDDMRIRVLDVENGDLIL</sequence>
<gene>
    <name evidence="4" type="ORF">PAXINDRAFT_47796</name>
</gene>
<dbReference type="Pfam" id="PF00400">
    <property type="entry name" value="WD40"/>
    <property type="match status" value="3"/>
</dbReference>
<dbReference type="InterPro" id="IPR015943">
    <property type="entry name" value="WD40/YVTN_repeat-like_dom_sf"/>
</dbReference>
<protein>
    <submittedName>
        <fullName evidence="4">Unplaced genomic scaffold PAXINscaffold_40, whole genome shotgun sequence</fullName>
    </submittedName>
</protein>
<evidence type="ECO:0000256" key="3">
    <source>
        <dbReference type="PROSITE-ProRule" id="PRU00221"/>
    </source>
</evidence>
<dbReference type="PANTHER" id="PTHR19848">
    <property type="entry name" value="WD40 REPEAT PROTEIN"/>
    <property type="match status" value="1"/>
</dbReference>
<evidence type="ECO:0000256" key="2">
    <source>
        <dbReference type="ARBA" id="ARBA00022737"/>
    </source>
</evidence>
<dbReference type="InterPro" id="IPR036322">
    <property type="entry name" value="WD40_repeat_dom_sf"/>
</dbReference>
<dbReference type="Gene3D" id="2.130.10.10">
    <property type="entry name" value="YVTN repeat-like/Quinoprotein amine dehydrogenase"/>
    <property type="match status" value="1"/>
</dbReference>
<dbReference type="PROSITE" id="PS50082">
    <property type="entry name" value="WD_REPEATS_2"/>
    <property type="match status" value="2"/>
</dbReference>
<dbReference type="OrthoDB" id="538223at2759"/>
<feature type="non-terminal residue" evidence="4">
    <location>
        <position position="1"/>
    </location>
</feature>
<dbReference type="EMBL" id="KN819362">
    <property type="protein sequence ID" value="KIJ12584.1"/>
    <property type="molecule type" value="Genomic_DNA"/>
</dbReference>
<dbReference type="HOGENOM" id="CLU_000288_57_18_1"/>
<reference evidence="4 5" key="1">
    <citation type="submission" date="2014-06" db="EMBL/GenBank/DDBJ databases">
        <authorList>
            <consortium name="DOE Joint Genome Institute"/>
            <person name="Kuo A."/>
            <person name="Kohler A."/>
            <person name="Nagy L.G."/>
            <person name="Floudas D."/>
            <person name="Copeland A."/>
            <person name="Barry K.W."/>
            <person name="Cichocki N."/>
            <person name="Veneault-Fourrey C."/>
            <person name="LaButti K."/>
            <person name="Lindquist E.A."/>
            <person name="Lipzen A."/>
            <person name="Lundell T."/>
            <person name="Morin E."/>
            <person name="Murat C."/>
            <person name="Sun H."/>
            <person name="Tunlid A."/>
            <person name="Henrissat B."/>
            <person name="Grigoriev I.V."/>
            <person name="Hibbett D.S."/>
            <person name="Martin F."/>
            <person name="Nordberg H.P."/>
            <person name="Cantor M.N."/>
            <person name="Hua S.X."/>
        </authorList>
    </citation>
    <scope>NUCLEOTIDE SEQUENCE [LARGE SCALE GENOMIC DNA]</scope>
    <source>
        <strain evidence="4 5">ATCC 200175</strain>
    </source>
</reference>
<dbReference type="InterPro" id="IPR019775">
    <property type="entry name" value="WD40_repeat_CS"/>
</dbReference>
<dbReference type="PANTHER" id="PTHR19848:SF8">
    <property type="entry name" value="F-BOX AND WD REPEAT DOMAIN CONTAINING 7"/>
    <property type="match status" value="1"/>
</dbReference>
<keyword evidence="2" id="KW-0677">Repeat</keyword>
<reference evidence="5" key="2">
    <citation type="submission" date="2015-01" db="EMBL/GenBank/DDBJ databases">
        <title>Evolutionary Origins and Diversification of the Mycorrhizal Mutualists.</title>
        <authorList>
            <consortium name="DOE Joint Genome Institute"/>
            <consortium name="Mycorrhizal Genomics Consortium"/>
            <person name="Kohler A."/>
            <person name="Kuo A."/>
            <person name="Nagy L.G."/>
            <person name="Floudas D."/>
            <person name="Copeland A."/>
            <person name="Barry K.W."/>
            <person name="Cichocki N."/>
            <person name="Veneault-Fourrey C."/>
            <person name="LaButti K."/>
            <person name="Lindquist E.A."/>
            <person name="Lipzen A."/>
            <person name="Lundell T."/>
            <person name="Morin E."/>
            <person name="Murat C."/>
            <person name="Riley R."/>
            <person name="Ohm R."/>
            <person name="Sun H."/>
            <person name="Tunlid A."/>
            <person name="Henrissat B."/>
            <person name="Grigoriev I.V."/>
            <person name="Hibbett D.S."/>
            <person name="Martin F."/>
        </authorList>
    </citation>
    <scope>NUCLEOTIDE SEQUENCE [LARGE SCALE GENOMIC DNA]</scope>
    <source>
        <strain evidence="5">ATCC 200175</strain>
    </source>
</reference>
<dbReference type="AlphaFoldDB" id="A0A0C9SU98"/>
<evidence type="ECO:0000313" key="4">
    <source>
        <dbReference type="EMBL" id="KIJ12584.1"/>
    </source>
</evidence>
<dbReference type="SMART" id="SM00320">
    <property type="entry name" value="WD40"/>
    <property type="match status" value="3"/>
</dbReference>
<dbReference type="SUPFAM" id="SSF50978">
    <property type="entry name" value="WD40 repeat-like"/>
    <property type="match status" value="1"/>
</dbReference>
<keyword evidence="1 3" id="KW-0853">WD repeat</keyword>
<dbReference type="PROSITE" id="PS50294">
    <property type="entry name" value="WD_REPEATS_REGION"/>
    <property type="match status" value="2"/>
</dbReference>
<dbReference type="Proteomes" id="UP000053647">
    <property type="component" value="Unassembled WGS sequence"/>
</dbReference>
<proteinExistence type="predicted"/>
<feature type="non-terminal residue" evidence="4">
    <location>
        <position position="171"/>
    </location>
</feature>